<proteinExistence type="predicted"/>
<dbReference type="Gene3D" id="3.10.580.10">
    <property type="entry name" value="CBS-domain"/>
    <property type="match status" value="1"/>
</dbReference>
<name>A0A4P7W0F9_9BACT</name>
<dbReference type="InterPro" id="IPR050486">
    <property type="entry name" value="Mannose-1P_guanyltransferase"/>
</dbReference>
<keyword evidence="1" id="KW-0129">CBS domain</keyword>
<evidence type="ECO:0000256" key="1">
    <source>
        <dbReference type="PROSITE-ProRule" id="PRU00703"/>
    </source>
</evidence>
<dbReference type="InterPro" id="IPR000644">
    <property type="entry name" value="CBS_dom"/>
</dbReference>
<dbReference type="AlphaFoldDB" id="A0A4P7W0F9"/>
<dbReference type="Gene3D" id="3.90.550.10">
    <property type="entry name" value="Spore Coat Polysaccharide Biosynthesis Protein SpsA, Chain A"/>
    <property type="match status" value="1"/>
</dbReference>
<dbReference type="InterPro" id="IPR046342">
    <property type="entry name" value="CBS_dom_sf"/>
</dbReference>
<dbReference type="Proteomes" id="UP000297149">
    <property type="component" value="Chromosome"/>
</dbReference>
<dbReference type="Pfam" id="PF00571">
    <property type="entry name" value="CBS"/>
    <property type="match status" value="1"/>
</dbReference>
<feature type="domain" description="CBS" evidence="2">
    <location>
        <begin position="1"/>
        <end position="59"/>
    </location>
</feature>
<organism evidence="3 4">
    <name type="scientific">Duncaniella dubosii</name>
    <dbReference type="NCBI Taxonomy" id="2518971"/>
    <lineage>
        <taxon>Bacteria</taxon>
        <taxon>Pseudomonadati</taxon>
        <taxon>Bacteroidota</taxon>
        <taxon>Bacteroidia</taxon>
        <taxon>Bacteroidales</taxon>
        <taxon>Muribaculaceae</taxon>
        <taxon>Duncaniella</taxon>
    </lineage>
</organism>
<evidence type="ECO:0000313" key="4">
    <source>
        <dbReference type="Proteomes" id="UP000297149"/>
    </source>
</evidence>
<protein>
    <submittedName>
        <fullName evidence="3">CBS domain-containing protein</fullName>
    </submittedName>
</protein>
<sequence length="351" mass="38733">MQIDRHIITDDAPLITAISRLNDLSGAVMTLIVTDRDGRMAGTLTDGDVRRALLQGVTLDAPVADAMFRNFRFLREGEVNPDTLRKLRRHRLSLIPVLDSDGKLCRLIDTRVTKTVLPVSAILMAGGKGERLRPLTLTTPKPLLEIGGKAIIDYNIEALASVGIENVNVTVNYLAEQLEEHFSQPVAGINVKCVRENRPLGTIGAASLVDIPAEGETIVMNSDLLTTISFEDLYLHHRNEKADITIAAVPYNISVPYAILETDGQRVTALEEKPSYAYYANAGIYIFSNDLLRSLSSNERTDATDLIERALTEGRTVSYFPINGTWIDVGTPVDFAHARELMRHLQQTLEA</sequence>
<dbReference type="InterPro" id="IPR005835">
    <property type="entry name" value="NTP_transferase_dom"/>
</dbReference>
<gene>
    <name evidence="3" type="ORF">E7747_02800</name>
</gene>
<dbReference type="RefSeq" id="WP_123614131.1">
    <property type="nucleotide sequence ID" value="NZ_CAXHQF010000008.1"/>
</dbReference>
<dbReference type="Pfam" id="PF00483">
    <property type="entry name" value="NTP_transferase"/>
    <property type="match status" value="1"/>
</dbReference>
<evidence type="ECO:0000313" key="3">
    <source>
        <dbReference type="EMBL" id="QCD41329.1"/>
    </source>
</evidence>
<dbReference type="SUPFAM" id="SSF54631">
    <property type="entry name" value="CBS-domain pair"/>
    <property type="match status" value="1"/>
</dbReference>
<dbReference type="PROSITE" id="PS51371">
    <property type="entry name" value="CBS"/>
    <property type="match status" value="1"/>
</dbReference>
<dbReference type="KEGG" id="ddb:E7747_02800"/>
<keyword evidence="4" id="KW-1185">Reference proteome</keyword>
<dbReference type="EMBL" id="CP039396">
    <property type="protein sequence ID" value="QCD41329.1"/>
    <property type="molecule type" value="Genomic_DNA"/>
</dbReference>
<evidence type="ECO:0000259" key="2">
    <source>
        <dbReference type="PROSITE" id="PS51371"/>
    </source>
</evidence>
<reference evidence="4" key="1">
    <citation type="submission" date="2019-02" db="EMBL/GenBank/DDBJ databases">
        <title>Isolation and identification of novel species under the genus Muribaculum.</title>
        <authorList>
            <person name="Miyake S."/>
            <person name="Ding Y."/>
            <person name="Low A."/>
            <person name="Soh M."/>
            <person name="Seedorf H."/>
        </authorList>
    </citation>
    <scope>NUCLEOTIDE SEQUENCE [LARGE SCALE GENOMIC DNA]</scope>
    <source>
        <strain evidence="4">H5</strain>
    </source>
</reference>
<dbReference type="SUPFAM" id="SSF53448">
    <property type="entry name" value="Nucleotide-diphospho-sugar transferases"/>
    <property type="match status" value="1"/>
</dbReference>
<dbReference type="PANTHER" id="PTHR22572">
    <property type="entry name" value="SUGAR-1-PHOSPHATE GUANYL TRANSFERASE"/>
    <property type="match status" value="1"/>
</dbReference>
<accession>A0A4P7W0F9</accession>
<dbReference type="InterPro" id="IPR029044">
    <property type="entry name" value="Nucleotide-diphossugar_trans"/>
</dbReference>